<dbReference type="InterPro" id="IPR013783">
    <property type="entry name" value="Ig-like_fold"/>
</dbReference>
<dbReference type="SMART" id="SM00409">
    <property type="entry name" value="IG"/>
    <property type="match status" value="3"/>
</dbReference>
<sequence length="414" mass="44626">PEGTVVSSICLGLRAGDLGVRMPCDPASDVLPGTLPKPTIWAEPGSVIPWGSPVTIWCQGTLGAREFRLDKEGSSAPWDRQPPLEPRDKGKFSIPHMTQPYAGRYHCYYLSPTVWSERSDPLELVVTGERTLGGPGLRLCPQEGGLLSGVLTLQCRSDVGYDRFALSQEGGQALPQRPGRQPQAGLSQADFPLGPVTSTHGGRYRCYGGHSLSSAWSAPSDPLDVLVAGWFPDTPSLSVQPGPVVASGENVTLLCQSGSRTETFLLSKEGSARPPLRLRSKYRGRHIQAEFSMSPVTSAHSGTYRCYSSLSSNPYLLSNASAPLELVVSGEGPQPCPFRLSQLRALSPEIGGALDMTLCAQEVLEENLQHVLCELSDQGGRDTVWVQEKVWESLWRPGPRLTVVPSLPTSGDSR</sequence>
<dbReference type="AlphaFoldDB" id="A0A8C0DSV9"/>
<keyword evidence="7" id="KW-0472">Membrane</keyword>
<dbReference type="InterPro" id="IPR003599">
    <property type="entry name" value="Ig_sub"/>
</dbReference>
<evidence type="ECO:0000256" key="7">
    <source>
        <dbReference type="ARBA" id="ARBA00023136"/>
    </source>
</evidence>
<proteinExistence type="predicted"/>
<evidence type="ECO:0000256" key="4">
    <source>
        <dbReference type="ARBA" id="ARBA00022729"/>
    </source>
</evidence>
<evidence type="ECO:0000256" key="10">
    <source>
        <dbReference type="ARBA" id="ARBA00023319"/>
    </source>
</evidence>
<evidence type="ECO:0000259" key="12">
    <source>
        <dbReference type="PROSITE" id="PS50835"/>
    </source>
</evidence>
<dbReference type="GeneTree" id="ENSGT01100000263478"/>
<feature type="domain" description="Ig-like" evidence="12">
    <location>
        <begin position="235"/>
        <end position="329"/>
    </location>
</feature>
<dbReference type="PROSITE" id="PS50835">
    <property type="entry name" value="IG_LIKE"/>
    <property type="match status" value="1"/>
</dbReference>
<dbReference type="InterPro" id="IPR003598">
    <property type="entry name" value="Ig_sub2"/>
</dbReference>
<accession>A0A8C0DSV9</accession>
<keyword evidence="10" id="KW-0393">Immunoglobulin domain</keyword>
<evidence type="ECO:0000256" key="3">
    <source>
        <dbReference type="ARBA" id="ARBA00022692"/>
    </source>
</evidence>
<evidence type="ECO:0000256" key="2">
    <source>
        <dbReference type="ARBA" id="ARBA00022475"/>
    </source>
</evidence>
<dbReference type="GO" id="GO:0005886">
    <property type="term" value="C:plasma membrane"/>
    <property type="evidence" value="ECO:0007669"/>
    <property type="project" value="UniProtKB-SubCell"/>
</dbReference>
<dbReference type="PANTHER" id="PTHR11738:SF179">
    <property type="entry name" value="LEUKOCYTE IMMUNOGLOBULIN-LIKE RECEPTOR SUBFAMILY A MEMBER 5"/>
    <property type="match status" value="1"/>
</dbReference>
<organism evidence="13">
    <name type="scientific">Balaenoptera musculus</name>
    <name type="common">Blue whale</name>
    <dbReference type="NCBI Taxonomy" id="9771"/>
    <lineage>
        <taxon>Eukaryota</taxon>
        <taxon>Metazoa</taxon>
        <taxon>Chordata</taxon>
        <taxon>Craniata</taxon>
        <taxon>Vertebrata</taxon>
        <taxon>Euteleostomi</taxon>
        <taxon>Mammalia</taxon>
        <taxon>Eutheria</taxon>
        <taxon>Laurasiatheria</taxon>
        <taxon>Artiodactyla</taxon>
        <taxon>Whippomorpha</taxon>
        <taxon>Cetacea</taxon>
        <taxon>Mysticeti</taxon>
        <taxon>Balaenopteridae</taxon>
        <taxon>Balaenoptera</taxon>
    </lineage>
</organism>
<dbReference type="FunFam" id="2.60.40.10:FF:000049">
    <property type="entry name" value="Leukocyte immunoglobulin-like receptor subfamily B member 1"/>
    <property type="match status" value="3"/>
</dbReference>
<dbReference type="PANTHER" id="PTHR11738">
    <property type="entry name" value="MHC CLASS I NK CELL RECEPTOR"/>
    <property type="match status" value="1"/>
</dbReference>
<evidence type="ECO:0000256" key="5">
    <source>
        <dbReference type="ARBA" id="ARBA00022737"/>
    </source>
</evidence>
<dbReference type="SMART" id="SM00408">
    <property type="entry name" value="IGc2"/>
    <property type="match status" value="2"/>
</dbReference>
<dbReference type="InterPro" id="IPR036179">
    <property type="entry name" value="Ig-like_dom_sf"/>
</dbReference>
<dbReference type="GO" id="GO:0019221">
    <property type="term" value="P:cytokine-mediated signaling pathway"/>
    <property type="evidence" value="ECO:0007669"/>
    <property type="project" value="TreeGrafter"/>
</dbReference>
<keyword evidence="6" id="KW-1133">Transmembrane helix</keyword>
<dbReference type="GO" id="GO:0002764">
    <property type="term" value="P:immune response-regulating signaling pathway"/>
    <property type="evidence" value="ECO:0007669"/>
    <property type="project" value="TreeGrafter"/>
</dbReference>
<evidence type="ECO:0000256" key="9">
    <source>
        <dbReference type="ARBA" id="ARBA00023180"/>
    </source>
</evidence>
<keyword evidence="5" id="KW-0677">Repeat</keyword>
<keyword evidence="8" id="KW-1015">Disulfide bond</keyword>
<evidence type="ECO:0000256" key="1">
    <source>
        <dbReference type="ARBA" id="ARBA00004162"/>
    </source>
</evidence>
<keyword evidence="4" id="KW-0732">Signal</keyword>
<dbReference type="InterPro" id="IPR007110">
    <property type="entry name" value="Ig-like_dom"/>
</dbReference>
<dbReference type="InterPro" id="IPR050412">
    <property type="entry name" value="Ig-like_Receptors_ImmuneReg"/>
</dbReference>
<keyword evidence="2" id="KW-1003">Cell membrane</keyword>
<reference evidence="13" key="1">
    <citation type="submission" date="2023-09" db="UniProtKB">
        <authorList>
            <consortium name="Ensembl"/>
        </authorList>
    </citation>
    <scope>IDENTIFICATION</scope>
</reference>
<feature type="region of interest" description="Disordered" evidence="11">
    <location>
        <begin position="170"/>
        <end position="192"/>
    </location>
</feature>
<evidence type="ECO:0000256" key="6">
    <source>
        <dbReference type="ARBA" id="ARBA00022989"/>
    </source>
</evidence>
<keyword evidence="9" id="KW-0325">Glycoprotein</keyword>
<evidence type="ECO:0000256" key="8">
    <source>
        <dbReference type="ARBA" id="ARBA00023157"/>
    </source>
</evidence>
<dbReference type="GO" id="GO:0032396">
    <property type="term" value="F:inhibitory MHC class I receptor activity"/>
    <property type="evidence" value="ECO:0007669"/>
    <property type="project" value="TreeGrafter"/>
</dbReference>
<evidence type="ECO:0000313" key="13">
    <source>
        <dbReference type="Ensembl" id="ENSBMSP00010024452.1"/>
    </source>
</evidence>
<dbReference type="Pfam" id="PF13895">
    <property type="entry name" value="Ig_2"/>
    <property type="match status" value="1"/>
</dbReference>
<feature type="region of interest" description="Disordered" evidence="11">
    <location>
        <begin position="72"/>
        <end position="93"/>
    </location>
</feature>
<comment type="subcellular location">
    <subcellularLocation>
        <location evidence="1">Cell membrane</location>
        <topology evidence="1">Single-pass membrane protein</topology>
    </subcellularLocation>
</comment>
<evidence type="ECO:0000256" key="11">
    <source>
        <dbReference type="SAM" id="MobiDB-lite"/>
    </source>
</evidence>
<dbReference type="Ensembl" id="ENSBMST00010026935.1">
    <property type="protein sequence ID" value="ENSBMSP00010024452.1"/>
    <property type="gene ID" value="ENSBMSG00010017345.1"/>
</dbReference>
<dbReference type="Gene3D" id="2.60.40.10">
    <property type="entry name" value="Immunoglobulins"/>
    <property type="match status" value="3"/>
</dbReference>
<protein>
    <recommendedName>
        <fullName evidence="12">Ig-like domain-containing protein</fullName>
    </recommendedName>
</protein>
<keyword evidence="3" id="KW-0812">Transmembrane</keyword>
<name>A0A8C0DSV9_BALMU</name>
<dbReference type="Pfam" id="PF13927">
    <property type="entry name" value="Ig_3"/>
    <property type="match status" value="1"/>
</dbReference>
<dbReference type="SUPFAM" id="SSF48726">
    <property type="entry name" value="Immunoglobulin"/>
    <property type="match status" value="3"/>
</dbReference>
<dbReference type="CDD" id="cd05751">
    <property type="entry name" value="IgC2_D1_LILR_KIR_like"/>
    <property type="match status" value="1"/>
</dbReference>